<keyword evidence="1" id="KW-0812">Transmembrane</keyword>
<organism evidence="2 3">
    <name type="scientific">Phaseolus coccineus</name>
    <name type="common">Scarlet runner bean</name>
    <name type="synonym">Phaseolus multiflorus</name>
    <dbReference type="NCBI Taxonomy" id="3886"/>
    <lineage>
        <taxon>Eukaryota</taxon>
        <taxon>Viridiplantae</taxon>
        <taxon>Streptophyta</taxon>
        <taxon>Embryophyta</taxon>
        <taxon>Tracheophyta</taxon>
        <taxon>Spermatophyta</taxon>
        <taxon>Magnoliopsida</taxon>
        <taxon>eudicotyledons</taxon>
        <taxon>Gunneridae</taxon>
        <taxon>Pentapetalae</taxon>
        <taxon>rosids</taxon>
        <taxon>fabids</taxon>
        <taxon>Fabales</taxon>
        <taxon>Fabaceae</taxon>
        <taxon>Papilionoideae</taxon>
        <taxon>50 kb inversion clade</taxon>
        <taxon>NPAAA clade</taxon>
        <taxon>indigoferoid/millettioid clade</taxon>
        <taxon>Phaseoleae</taxon>
        <taxon>Phaseolus</taxon>
    </lineage>
</organism>
<protein>
    <submittedName>
        <fullName evidence="2">Uncharacterized protein</fullName>
    </submittedName>
</protein>
<accession>A0AAN9NUX8</accession>
<gene>
    <name evidence="2" type="ORF">VNO80_04451</name>
</gene>
<keyword evidence="1" id="KW-1133">Transmembrane helix</keyword>
<name>A0AAN9NUX8_PHACN</name>
<sequence length="135" mass="15266">MLIGKEVQHNSLLRHLALCFVRLCYQSIWLLTRLLSYTWYAFGLLPVSLVLCRVFSSNQLRSPIANLKDLAIIFLRFVATNASGILVDAKMVIDDDNLELDIQQGLADCKENILDAREPTIGHRGCLLVDSKKYS</sequence>
<comment type="caution">
    <text evidence="2">The sequence shown here is derived from an EMBL/GenBank/DDBJ whole genome shotgun (WGS) entry which is preliminary data.</text>
</comment>
<keyword evidence="3" id="KW-1185">Reference proteome</keyword>
<dbReference type="Proteomes" id="UP001374584">
    <property type="component" value="Unassembled WGS sequence"/>
</dbReference>
<evidence type="ECO:0000256" key="1">
    <source>
        <dbReference type="SAM" id="Phobius"/>
    </source>
</evidence>
<evidence type="ECO:0000313" key="3">
    <source>
        <dbReference type="Proteomes" id="UP001374584"/>
    </source>
</evidence>
<dbReference type="EMBL" id="JAYMYR010000002">
    <property type="protein sequence ID" value="KAK7379000.1"/>
    <property type="molecule type" value="Genomic_DNA"/>
</dbReference>
<proteinExistence type="predicted"/>
<dbReference type="AlphaFoldDB" id="A0AAN9NUX8"/>
<keyword evidence="1" id="KW-0472">Membrane</keyword>
<evidence type="ECO:0000313" key="2">
    <source>
        <dbReference type="EMBL" id="KAK7379000.1"/>
    </source>
</evidence>
<feature type="transmembrane region" description="Helical" evidence="1">
    <location>
        <begin position="37"/>
        <end position="55"/>
    </location>
</feature>
<reference evidence="2 3" key="1">
    <citation type="submission" date="2024-01" db="EMBL/GenBank/DDBJ databases">
        <title>The genomes of 5 underutilized Papilionoideae crops provide insights into root nodulation and disease resistanc.</title>
        <authorList>
            <person name="Jiang F."/>
        </authorList>
    </citation>
    <scope>NUCLEOTIDE SEQUENCE [LARGE SCALE GENOMIC DNA]</scope>
    <source>
        <strain evidence="2">JINMINGXINNONG_FW02</strain>
        <tissue evidence="2">Leaves</tissue>
    </source>
</reference>